<evidence type="ECO:0000256" key="1">
    <source>
        <dbReference type="SAM" id="SignalP"/>
    </source>
</evidence>
<proteinExistence type="predicted"/>
<dbReference type="EMBL" id="QFVR01000042">
    <property type="protein sequence ID" value="PWI23026.1"/>
    <property type="molecule type" value="Genomic_DNA"/>
</dbReference>
<gene>
    <name evidence="2" type="ORF">DEX24_16475</name>
</gene>
<accession>A0A2U3AEQ4</accession>
<sequence>MKKYLLKPLAVTALGSLIIISSASNAAAATTITKVNQSAKLVKGKVIKKSTNKAYPGYVSFKGKVYKAGSLFTGLISKKYYKKGVLSTGTYAKKYYVKGALFTGVKNKKYYKKGVLTTGIYKAKYYKKGLLSTGMYKRKYYVKGLLFNGLKNNKFYKNGVLSSGTYKDVVYVKGLVDQIKTALLQFKKNNRTYEDLLDIKKSLLTIADHNDLLVNPTLLPEKNDKLQTKSNLFVGIDPPTGSVFLNIASGVLTRAQLNDIAQMQPSNPTINPALFISHVNSELFPTQQNLLTNFDIILQKITTDPELLSQMTQLLKKMQEDNNNFLGSGAQPAVAVGLQQQIDTMTNKLPPLTNKLPPSPTTSKMSMDQIAIIIKQIPWLEGVSADAYGQIVLQKLNGKLGNTTLTIETNDDEIEFMLNNGDQSLTFSMLSLLTQATKLVNNLFTGEHLSSKSSNSELLLAKNATSKLSASTTKESLLQRIALAESLFVYKTLLIALQGAIWTTEDNSDEVANKIKETIRGIPGANLVSISPSNNQVTIQVTLGGNTQNMTVNAPWLEAENAVTSAENSASLNQEMINTSKTLVNTVQNTTKKQELTTRLNNLQERLAREQQATQNQQLFNRLVQAASGVIWGEEDNPDSVEKAIREAVQNENALLFETTDNAVTVTISYGGHTTTITLSNPNPSL</sequence>
<feature type="signal peptide" evidence="1">
    <location>
        <begin position="1"/>
        <end position="28"/>
    </location>
</feature>
<keyword evidence="3" id="KW-1185">Reference proteome</keyword>
<keyword evidence="1" id="KW-0732">Signal</keyword>
<feature type="chain" id="PRO_5015650633" evidence="1">
    <location>
        <begin position="29"/>
        <end position="686"/>
    </location>
</feature>
<comment type="caution">
    <text evidence="2">The sequence shown here is derived from an EMBL/GenBank/DDBJ whole genome shotgun (WGS) entry which is preliminary data.</text>
</comment>
<name>A0A2U3AEQ4_9BACL</name>
<dbReference type="AlphaFoldDB" id="A0A2U3AEQ4"/>
<evidence type="ECO:0000313" key="3">
    <source>
        <dbReference type="Proteomes" id="UP000245938"/>
    </source>
</evidence>
<reference evidence="2 3" key="1">
    <citation type="submission" date="2018-05" db="EMBL/GenBank/DDBJ databases">
        <title>Kurthia sibirica genome sequence.</title>
        <authorList>
            <person name="Maclea K.S."/>
            <person name="Goen A.E."/>
        </authorList>
    </citation>
    <scope>NUCLEOTIDE SEQUENCE [LARGE SCALE GENOMIC DNA]</scope>
    <source>
        <strain evidence="2 3">ATCC 49154</strain>
    </source>
</reference>
<dbReference type="Proteomes" id="UP000245938">
    <property type="component" value="Unassembled WGS sequence"/>
</dbReference>
<dbReference type="RefSeq" id="WP_109307471.1">
    <property type="nucleotide sequence ID" value="NZ_BJUF01000078.1"/>
</dbReference>
<evidence type="ECO:0000313" key="2">
    <source>
        <dbReference type="EMBL" id="PWI23026.1"/>
    </source>
</evidence>
<organism evidence="2 3">
    <name type="scientific">Kurthia sibirica</name>
    <dbReference type="NCBI Taxonomy" id="202750"/>
    <lineage>
        <taxon>Bacteria</taxon>
        <taxon>Bacillati</taxon>
        <taxon>Bacillota</taxon>
        <taxon>Bacilli</taxon>
        <taxon>Bacillales</taxon>
        <taxon>Caryophanaceae</taxon>
        <taxon>Kurthia</taxon>
    </lineage>
</organism>
<protein>
    <submittedName>
        <fullName evidence="2">Uncharacterized protein</fullName>
    </submittedName>
</protein>